<dbReference type="STRING" id="529505.SAMN05421761_12411"/>
<dbReference type="AlphaFoldDB" id="A0A1N7Q0C3"/>
<protein>
    <submittedName>
        <fullName evidence="1">Uncharacterized protein</fullName>
    </submittedName>
</protein>
<dbReference type="EMBL" id="FTOP01000024">
    <property type="protein sequence ID" value="SIT16302.1"/>
    <property type="molecule type" value="Genomic_DNA"/>
</dbReference>
<proteinExistence type="predicted"/>
<sequence length="48" mass="5918">MQPFKKFKFKLRCDFLYQMRTVGQQLDLKMKQYLGYLIAPNFNFDSIY</sequence>
<keyword evidence="2" id="KW-1185">Reference proteome</keyword>
<organism evidence="1 2">
    <name type="scientific">Belliella pelovolcani</name>
    <dbReference type="NCBI Taxonomy" id="529505"/>
    <lineage>
        <taxon>Bacteria</taxon>
        <taxon>Pseudomonadati</taxon>
        <taxon>Bacteroidota</taxon>
        <taxon>Cytophagia</taxon>
        <taxon>Cytophagales</taxon>
        <taxon>Cyclobacteriaceae</taxon>
        <taxon>Belliella</taxon>
    </lineage>
</organism>
<dbReference type="Proteomes" id="UP000186026">
    <property type="component" value="Unassembled WGS sequence"/>
</dbReference>
<evidence type="ECO:0000313" key="2">
    <source>
        <dbReference type="Proteomes" id="UP000186026"/>
    </source>
</evidence>
<evidence type="ECO:0000313" key="1">
    <source>
        <dbReference type="EMBL" id="SIT16302.1"/>
    </source>
</evidence>
<name>A0A1N7Q0C3_9BACT</name>
<accession>A0A1N7Q0C3</accession>
<reference evidence="2" key="1">
    <citation type="submission" date="2017-01" db="EMBL/GenBank/DDBJ databases">
        <authorList>
            <person name="Varghese N."/>
            <person name="Submissions S."/>
        </authorList>
    </citation>
    <scope>NUCLEOTIDE SEQUENCE [LARGE SCALE GENOMIC DNA]</scope>
    <source>
        <strain evidence="2">DSM 46698</strain>
    </source>
</reference>
<gene>
    <name evidence="1" type="ORF">SAMN05421761_12411</name>
</gene>